<dbReference type="EMBL" id="LSSN01001067">
    <property type="protein sequence ID" value="OMJ21171.1"/>
    <property type="molecule type" value="Genomic_DNA"/>
</dbReference>
<dbReference type="GO" id="GO:0006886">
    <property type="term" value="P:intracellular protein transport"/>
    <property type="evidence" value="ECO:0007669"/>
    <property type="project" value="InterPro"/>
</dbReference>
<evidence type="ECO:0000256" key="3">
    <source>
        <dbReference type="ARBA" id="ARBA00022448"/>
    </source>
</evidence>
<evidence type="ECO:0000256" key="8">
    <source>
        <dbReference type="ARBA" id="ARBA00023034"/>
    </source>
</evidence>
<feature type="domain" description="Clathrin/coatomer adaptor adaptin-like N-terminal" evidence="12">
    <location>
        <begin position="21"/>
        <end position="573"/>
    </location>
</feature>
<dbReference type="FunFam" id="1.25.10.10:FF:000071">
    <property type="entry name" value="Coatomer subunit gamma"/>
    <property type="match status" value="1"/>
</dbReference>
<comment type="function">
    <text evidence="11">The coatomer is a cytosolic protein complex that binds to dilysine motifs and reversibly associates with Golgi non-clathrin-coated vesicles, which further mediate biosynthetic protein transport from the ER, via the Golgi up to the trans Golgi network. Coatomer complex is required for budding from Golgi membranes, and is essential for the retrograde Golgi-to-ER transport of dilysine-tagged proteins.</text>
</comment>
<evidence type="ECO:0000259" key="12">
    <source>
        <dbReference type="Pfam" id="PF01602"/>
    </source>
</evidence>
<evidence type="ECO:0000256" key="2">
    <source>
        <dbReference type="ARBA" id="ARBA00010720"/>
    </source>
</evidence>
<dbReference type="OrthoDB" id="1074925at2759"/>
<dbReference type="InterPro" id="IPR016024">
    <property type="entry name" value="ARM-type_fold"/>
</dbReference>
<feature type="domain" description="Coatomer gamma subunit appendage Ig-like subdomain" evidence="13">
    <location>
        <begin position="673"/>
        <end position="832"/>
    </location>
</feature>
<dbReference type="PANTHER" id="PTHR10261:SF0">
    <property type="entry name" value="COATOMER SUBUNIT GAMMA-2"/>
    <property type="match status" value="1"/>
</dbReference>
<dbReference type="Pfam" id="PF08752">
    <property type="entry name" value="COP-gamma_platf"/>
    <property type="match status" value="1"/>
</dbReference>
<dbReference type="InterPro" id="IPR037067">
    <property type="entry name" value="Coatomer_gsu_app_sf"/>
</dbReference>
<evidence type="ECO:0000256" key="11">
    <source>
        <dbReference type="PIRNR" id="PIRNR037093"/>
    </source>
</evidence>
<dbReference type="FunFam" id="2.60.40.1480:FF:000001">
    <property type="entry name" value="Coatomer subunit gamma"/>
    <property type="match status" value="1"/>
</dbReference>
<keyword evidence="6 11" id="KW-0931">ER-Golgi transport</keyword>
<comment type="subcellular location">
    <subcellularLocation>
        <location evidence="11">Cytoplasm</location>
    </subcellularLocation>
    <subcellularLocation>
        <location evidence="1 11">Golgi apparatus membrane</location>
        <topology evidence="1 11">Peripheral membrane protein</topology>
        <orientation evidence="1 11">Cytoplasmic side</orientation>
    </subcellularLocation>
    <subcellularLocation>
        <location evidence="11">Cytoplasmic vesicle</location>
        <location evidence="11">COPI-coated vesicle membrane</location>
        <topology evidence="11">Peripheral membrane protein</topology>
        <orientation evidence="11">Cytoplasmic side</orientation>
    </subcellularLocation>
</comment>
<evidence type="ECO:0000259" key="13">
    <source>
        <dbReference type="Pfam" id="PF08752"/>
    </source>
</evidence>
<dbReference type="GO" id="GO:0009306">
    <property type="term" value="P:protein secretion"/>
    <property type="evidence" value="ECO:0007669"/>
    <property type="project" value="TreeGrafter"/>
</dbReference>
<dbReference type="SUPFAM" id="SSF48371">
    <property type="entry name" value="ARM repeat"/>
    <property type="match status" value="1"/>
</dbReference>
<dbReference type="Pfam" id="PF01602">
    <property type="entry name" value="Adaptin_N"/>
    <property type="match status" value="1"/>
</dbReference>
<dbReference type="InterPro" id="IPR002553">
    <property type="entry name" value="Clathrin/coatomer_adapt-like_N"/>
</dbReference>
<keyword evidence="16" id="KW-1185">Reference proteome</keyword>
<dbReference type="GO" id="GO:0006888">
    <property type="term" value="P:endoplasmic reticulum to Golgi vesicle-mediated transport"/>
    <property type="evidence" value="ECO:0007669"/>
    <property type="project" value="TreeGrafter"/>
</dbReference>
<dbReference type="InterPro" id="IPR017106">
    <property type="entry name" value="Coatomer_gsu"/>
</dbReference>
<dbReference type="PIRSF" id="PIRSF037093">
    <property type="entry name" value="Coatomer_gamma_subunit"/>
    <property type="match status" value="1"/>
</dbReference>
<evidence type="ECO:0000313" key="15">
    <source>
        <dbReference type="EMBL" id="OMJ21171.1"/>
    </source>
</evidence>
<keyword evidence="5" id="KW-0677">Repeat</keyword>
<gene>
    <name evidence="15" type="ORF">AYI70_g3630</name>
</gene>
<dbReference type="Proteomes" id="UP000187283">
    <property type="component" value="Unassembled WGS sequence"/>
</dbReference>
<keyword evidence="8 11" id="KW-0333">Golgi apparatus</keyword>
<dbReference type="InterPro" id="IPR012295">
    <property type="entry name" value="TBP_dom_sf"/>
</dbReference>
<dbReference type="InterPro" id="IPR013041">
    <property type="entry name" value="Clathrin_app_Ig-like_sf"/>
</dbReference>
<dbReference type="GO" id="GO:0006891">
    <property type="term" value="P:intra-Golgi vesicle-mediated transport"/>
    <property type="evidence" value="ECO:0007669"/>
    <property type="project" value="TreeGrafter"/>
</dbReference>
<dbReference type="InterPro" id="IPR032154">
    <property type="entry name" value="Coatomer_g_Cpla"/>
</dbReference>
<evidence type="ECO:0000256" key="6">
    <source>
        <dbReference type="ARBA" id="ARBA00022892"/>
    </source>
</evidence>
<dbReference type="GO" id="GO:0005793">
    <property type="term" value="C:endoplasmic reticulum-Golgi intermediate compartment"/>
    <property type="evidence" value="ECO:0007669"/>
    <property type="project" value="TreeGrafter"/>
</dbReference>
<evidence type="ECO:0000256" key="1">
    <source>
        <dbReference type="ARBA" id="ARBA00004255"/>
    </source>
</evidence>
<dbReference type="STRING" id="133412.A0A1R1Y2I6"/>
<evidence type="ECO:0000256" key="4">
    <source>
        <dbReference type="ARBA" id="ARBA00022490"/>
    </source>
</evidence>
<evidence type="ECO:0000256" key="5">
    <source>
        <dbReference type="ARBA" id="ARBA00022737"/>
    </source>
</evidence>
<organism evidence="15 16">
    <name type="scientific">Smittium culicis</name>
    <dbReference type="NCBI Taxonomy" id="133412"/>
    <lineage>
        <taxon>Eukaryota</taxon>
        <taxon>Fungi</taxon>
        <taxon>Fungi incertae sedis</taxon>
        <taxon>Zoopagomycota</taxon>
        <taxon>Kickxellomycotina</taxon>
        <taxon>Harpellomycetes</taxon>
        <taxon>Harpellales</taxon>
        <taxon>Legeriomycetaceae</taxon>
        <taxon>Smittium</taxon>
    </lineage>
</organism>
<dbReference type="InterPro" id="IPR009028">
    <property type="entry name" value="Coatomer/calthrin_app_sub_C"/>
</dbReference>
<evidence type="ECO:0000259" key="14">
    <source>
        <dbReference type="Pfam" id="PF16381"/>
    </source>
</evidence>
<comment type="similarity">
    <text evidence="2 11">Belongs to the COPG family.</text>
</comment>
<feature type="domain" description="Coatomer subunit gamma C-terminal" evidence="14">
    <location>
        <begin position="834"/>
        <end position="952"/>
    </location>
</feature>
<name>A0A1R1Y2I6_9FUNG</name>
<dbReference type="GO" id="GO:0000139">
    <property type="term" value="C:Golgi membrane"/>
    <property type="evidence" value="ECO:0007669"/>
    <property type="project" value="UniProtKB-SubCell"/>
</dbReference>
<evidence type="ECO:0000256" key="10">
    <source>
        <dbReference type="ARBA" id="ARBA00023329"/>
    </source>
</evidence>
<dbReference type="InterPro" id="IPR013040">
    <property type="entry name" value="Coatomer_gsu_app_Ig-like_dom"/>
</dbReference>
<dbReference type="PANTHER" id="PTHR10261">
    <property type="entry name" value="COATOMER SUBUNIT GAMMA"/>
    <property type="match status" value="1"/>
</dbReference>
<keyword evidence="4 11" id="KW-0963">Cytoplasm</keyword>
<protein>
    <recommendedName>
        <fullName evidence="11">Coatomer subunit gamma</fullName>
    </recommendedName>
</protein>
<keyword evidence="10 11" id="KW-0968">Cytoplasmic vesicle</keyword>
<evidence type="ECO:0000313" key="16">
    <source>
        <dbReference type="Proteomes" id="UP000187283"/>
    </source>
</evidence>
<comment type="subunit">
    <text evidence="11">Oligomeric complex.</text>
</comment>
<sequence length="954" mass="106562">MSWKKDEDGDELGALMSIDKSAVLQEARIFNESPIRPRQCRLLLAKLMYLIQRGDTLSTTEATELFFSITKLFQNKDYLKSPFLLDLSFQMPLRQMVYYAIKELSEISQDVIMVTSSLMKDMQPKSDDMYRAKAIRALCKITDISMLPGIERFIKSAIVDKNQAISSSALVSSYHLYGRARDIIRRWSGEVQEVLSGKSNSSGLSFFSSASSSPITNGIEQYHALGMLYTLKQNDRMAVAKIVQNFGSGSRGGWDIKNPLAHVLLIRYAMKVMSNDPSLFNTLCSMLEEWVRYRSEIVSLEAARAICSFESAPQKLVSSAVSSLQSFLSSSKAAVRFGAIRTLDSLALKNPKAVQPCNMDMETLVSDNCRPVATLAITALLKTGNETSVDRLMKVMQGFLTEISDEFRTIVANAVQNLCVKFPQKHAIFLTFLSGALRDEGGYAFKKSIVDAIIGLAKTVEECRETALRHLCEFIEDCEFSRLSVHVLHFLGVEGPATSMPSVYIRHIYNRVVLENPQVRAAAVLALAKFGSAPQADGKLRNSIQVLLKRCLDDRDDEVRDRAVWALRFIQNDSKRTRYMRDDSTYSMQALENRLVDYLADSTNRFKEPVSITSIPKISREQEIKQKTIISESQGTPLLSNTNTLAKSGASEISSPAIFSQPAATATNEEALSELKSVHEFESFGDVLVSSQTSVELTEPETEYTVLLYKHIYPKHIVFQFRCTNTLNENKLEQVYVDITCNDESLEESLSPVSVVPIDELNFNEPKSSFVAFERINQDEESSEIDSNVIVGGFECELKFKVFECAPATGEKLDPEDTGFEEEYSLEPFELTESDYILASYISNWKDVWDSLGGSDGVEASETVEAFRFPSFTSLQNCVDNVAQVLGMYPATNSDLHPTNKVAHQAVLMGLFMGKTQIIVRARMTFAKDNGATLDLCVRCQDPSIRELVVALIA</sequence>
<evidence type="ECO:0000256" key="9">
    <source>
        <dbReference type="ARBA" id="ARBA00023136"/>
    </source>
</evidence>
<dbReference type="GO" id="GO:0005198">
    <property type="term" value="F:structural molecule activity"/>
    <property type="evidence" value="ECO:0007669"/>
    <property type="project" value="InterPro"/>
</dbReference>
<dbReference type="AlphaFoldDB" id="A0A1R1Y2I6"/>
<dbReference type="SUPFAM" id="SSF49348">
    <property type="entry name" value="Clathrin adaptor appendage domain"/>
    <property type="match status" value="1"/>
</dbReference>
<dbReference type="Gene3D" id="2.60.40.1480">
    <property type="entry name" value="Coatomer, gamma subunit, appendage domain"/>
    <property type="match status" value="1"/>
</dbReference>
<proteinExistence type="inferred from homology"/>
<dbReference type="Pfam" id="PF16381">
    <property type="entry name" value="Coatomer_g_Cpla"/>
    <property type="match status" value="1"/>
</dbReference>
<dbReference type="SUPFAM" id="SSF55711">
    <property type="entry name" value="Subdomain of clathrin and coatomer appendage domain"/>
    <property type="match status" value="1"/>
</dbReference>
<reference evidence="15 16" key="1">
    <citation type="submission" date="2017-01" db="EMBL/GenBank/DDBJ databases">
        <authorList>
            <person name="Mah S.A."/>
            <person name="Swanson W.J."/>
            <person name="Moy G.W."/>
            <person name="Vacquier V.D."/>
        </authorList>
    </citation>
    <scope>NUCLEOTIDE SEQUENCE [LARGE SCALE GENOMIC DNA]</scope>
    <source>
        <strain evidence="15 16">GSMNP</strain>
    </source>
</reference>
<keyword evidence="3 11" id="KW-0813">Transport</keyword>
<evidence type="ECO:0000256" key="7">
    <source>
        <dbReference type="ARBA" id="ARBA00022927"/>
    </source>
</evidence>
<keyword evidence="9 11" id="KW-0472">Membrane</keyword>
<dbReference type="Gene3D" id="3.30.310.10">
    <property type="entry name" value="TATA-Binding Protein"/>
    <property type="match status" value="1"/>
</dbReference>
<comment type="caution">
    <text evidence="15">The sequence shown here is derived from an EMBL/GenBank/DDBJ whole genome shotgun (WGS) entry which is preliminary data.</text>
</comment>
<dbReference type="GO" id="GO:0005783">
    <property type="term" value="C:endoplasmic reticulum"/>
    <property type="evidence" value="ECO:0007669"/>
    <property type="project" value="TreeGrafter"/>
</dbReference>
<dbReference type="GO" id="GO:0030126">
    <property type="term" value="C:COPI vesicle coat"/>
    <property type="evidence" value="ECO:0007669"/>
    <property type="project" value="InterPro"/>
</dbReference>
<dbReference type="InterPro" id="IPR011989">
    <property type="entry name" value="ARM-like"/>
</dbReference>
<keyword evidence="7 11" id="KW-0653">Protein transport</keyword>
<dbReference type="Gene3D" id="1.25.10.10">
    <property type="entry name" value="Leucine-rich Repeat Variant"/>
    <property type="match status" value="2"/>
</dbReference>
<accession>A0A1R1Y2I6</accession>